<comment type="caution">
    <text evidence="10">The sequence shown here is derived from an EMBL/GenBank/DDBJ whole genome shotgun (WGS) entry which is preliminary data.</text>
</comment>
<evidence type="ECO:0000256" key="4">
    <source>
        <dbReference type="ARBA" id="ARBA00023125"/>
    </source>
</evidence>
<evidence type="ECO:0000256" key="6">
    <source>
        <dbReference type="ARBA" id="ARBA00023242"/>
    </source>
</evidence>
<evidence type="ECO:0000313" key="11">
    <source>
        <dbReference type="Proteomes" id="UP001180020"/>
    </source>
</evidence>
<dbReference type="CDD" id="cd00167">
    <property type="entry name" value="SANT"/>
    <property type="match status" value="2"/>
</dbReference>
<comment type="subcellular location">
    <subcellularLocation>
        <location evidence="1">Nucleus</location>
    </subcellularLocation>
</comment>
<protein>
    <submittedName>
        <fullName evidence="10">Transcription factor GAMYB</fullName>
    </submittedName>
</protein>
<keyword evidence="4" id="KW-0238">DNA-binding</keyword>
<dbReference type="AlphaFoldDB" id="A0AAV9C7K3"/>
<dbReference type="InterPro" id="IPR009057">
    <property type="entry name" value="Homeodomain-like_sf"/>
</dbReference>
<organism evidence="10 11">
    <name type="scientific">Acorus calamus</name>
    <name type="common">Sweet flag</name>
    <dbReference type="NCBI Taxonomy" id="4465"/>
    <lineage>
        <taxon>Eukaryota</taxon>
        <taxon>Viridiplantae</taxon>
        <taxon>Streptophyta</taxon>
        <taxon>Embryophyta</taxon>
        <taxon>Tracheophyta</taxon>
        <taxon>Spermatophyta</taxon>
        <taxon>Magnoliopsida</taxon>
        <taxon>Liliopsida</taxon>
        <taxon>Acoraceae</taxon>
        <taxon>Acorus</taxon>
    </lineage>
</organism>
<evidence type="ECO:0000259" key="9">
    <source>
        <dbReference type="PROSITE" id="PS51294"/>
    </source>
</evidence>
<sequence length="325" mass="37306">MDTVDCMKRRWLWTEKEDEILRDYVVKHGEGNWEEVAKKTGLNKRSGKSCRFRWKEHLKPGLNKSKLSEEEKELIVRLHSQFGNHWSIIASQIPGRTDNEVKNYWHTRVKRLQREQLLPNSQSQHVKPSPSPPPPPTTTTYPPLQQHSNGMKWQATPPVMVSPPTYTPSHDHPQPNKVSFNVEEQHHQHYNQNIYFHPSHDKYHYSSPPTTGPPLIQNFHGEIQKVIVGGHETECMQRDDQHWSYHPTTLASQSIPGDVGFSDEGLQVLNHSSSNNESAAVVETDSKFDPEVDDIFNPKNIKKPTCGKLMQKLGLPRSSCRTLIG</sequence>
<evidence type="ECO:0000259" key="8">
    <source>
        <dbReference type="PROSITE" id="PS50090"/>
    </source>
</evidence>
<gene>
    <name evidence="10" type="primary">GAM1</name>
    <name evidence="10" type="ORF">QJS10_CPB21g00957</name>
</gene>
<evidence type="ECO:0000256" key="7">
    <source>
        <dbReference type="SAM" id="MobiDB-lite"/>
    </source>
</evidence>
<dbReference type="PROSITE" id="PS51294">
    <property type="entry name" value="HTH_MYB"/>
    <property type="match status" value="2"/>
</dbReference>
<dbReference type="Gene3D" id="1.10.10.60">
    <property type="entry name" value="Homeodomain-like"/>
    <property type="match status" value="2"/>
</dbReference>
<dbReference type="InterPro" id="IPR001005">
    <property type="entry name" value="SANT/Myb"/>
</dbReference>
<dbReference type="Pfam" id="PF00249">
    <property type="entry name" value="Myb_DNA-binding"/>
    <property type="match status" value="2"/>
</dbReference>
<feature type="domain" description="HTH myb-type" evidence="9">
    <location>
        <begin position="59"/>
        <end position="113"/>
    </location>
</feature>
<dbReference type="GO" id="GO:0003677">
    <property type="term" value="F:DNA binding"/>
    <property type="evidence" value="ECO:0007669"/>
    <property type="project" value="UniProtKB-KW"/>
</dbReference>
<dbReference type="InterPro" id="IPR017930">
    <property type="entry name" value="Myb_dom"/>
</dbReference>
<keyword evidence="3" id="KW-0805">Transcription regulation</keyword>
<reference evidence="10" key="2">
    <citation type="submission" date="2023-06" db="EMBL/GenBank/DDBJ databases">
        <authorList>
            <person name="Ma L."/>
            <person name="Liu K.-W."/>
            <person name="Li Z."/>
            <person name="Hsiao Y.-Y."/>
            <person name="Qi Y."/>
            <person name="Fu T."/>
            <person name="Tang G."/>
            <person name="Zhang D."/>
            <person name="Sun W.-H."/>
            <person name="Liu D.-K."/>
            <person name="Li Y."/>
            <person name="Chen G.-Z."/>
            <person name="Liu X.-D."/>
            <person name="Liao X.-Y."/>
            <person name="Jiang Y.-T."/>
            <person name="Yu X."/>
            <person name="Hao Y."/>
            <person name="Huang J."/>
            <person name="Zhao X.-W."/>
            <person name="Ke S."/>
            <person name="Chen Y.-Y."/>
            <person name="Wu W.-L."/>
            <person name="Hsu J.-L."/>
            <person name="Lin Y.-F."/>
            <person name="Huang M.-D."/>
            <person name="Li C.-Y."/>
            <person name="Huang L."/>
            <person name="Wang Z.-W."/>
            <person name="Zhao X."/>
            <person name="Zhong W.-Y."/>
            <person name="Peng D.-H."/>
            <person name="Ahmad S."/>
            <person name="Lan S."/>
            <person name="Zhang J.-S."/>
            <person name="Tsai W.-C."/>
            <person name="Van De Peer Y."/>
            <person name="Liu Z.-J."/>
        </authorList>
    </citation>
    <scope>NUCLEOTIDE SEQUENCE</scope>
    <source>
        <strain evidence="10">CP</strain>
        <tissue evidence="10">Leaves</tissue>
    </source>
</reference>
<evidence type="ECO:0000256" key="3">
    <source>
        <dbReference type="ARBA" id="ARBA00023015"/>
    </source>
</evidence>
<keyword evidence="2" id="KW-0677">Repeat</keyword>
<dbReference type="PANTHER" id="PTHR47995:SF18">
    <property type="entry name" value="TRANSCRIPTION FACTOR MYB65"/>
    <property type="match status" value="1"/>
</dbReference>
<evidence type="ECO:0000256" key="2">
    <source>
        <dbReference type="ARBA" id="ARBA00022737"/>
    </source>
</evidence>
<feature type="domain" description="Myb-like" evidence="8">
    <location>
        <begin position="59"/>
        <end position="109"/>
    </location>
</feature>
<feature type="domain" description="Myb-like" evidence="8">
    <location>
        <begin position="13"/>
        <end position="58"/>
    </location>
</feature>
<keyword evidence="11" id="KW-1185">Reference proteome</keyword>
<feature type="region of interest" description="Disordered" evidence="7">
    <location>
        <begin position="118"/>
        <end position="155"/>
    </location>
</feature>
<keyword evidence="5" id="KW-0804">Transcription</keyword>
<feature type="domain" description="HTH myb-type" evidence="9">
    <location>
        <begin position="5"/>
        <end position="58"/>
    </location>
</feature>
<dbReference type="Proteomes" id="UP001180020">
    <property type="component" value="Unassembled WGS sequence"/>
</dbReference>
<accession>A0AAV9C7K3</accession>
<dbReference type="SUPFAM" id="SSF46689">
    <property type="entry name" value="Homeodomain-like"/>
    <property type="match status" value="1"/>
</dbReference>
<dbReference type="GO" id="GO:0005634">
    <property type="term" value="C:nucleus"/>
    <property type="evidence" value="ECO:0007669"/>
    <property type="project" value="UniProtKB-SubCell"/>
</dbReference>
<evidence type="ECO:0000256" key="5">
    <source>
        <dbReference type="ARBA" id="ARBA00023163"/>
    </source>
</evidence>
<dbReference type="EMBL" id="JAUJYO010000021">
    <property type="protein sequence ID" value="KAK1284268.1"/>
    <property type="molecule type" value="Genomic_DNA"/>
</dbReference>
<name>A0AAV9C7K3_ACOCL</name>
<dbReference type="PROSITE" id="PS50090">
    <property type="entry name" value="MYB_LIKE"/>
    <property type="match status" value="2"/>
</dbReference>
<proteinExistence type="predicted"/>
<reference evidence="10" key="1">
    <citation type="journal article" date="2023" name="Nat. Commun.">
        <title>Diploid and tetraploid genomes of Acorus and the evolution of monocots.</title>
        <authorList>
            <person name="Ma L."/>
            <person name="Liu K.W."/>
            <person name="Li Z."/>
            <person name="Hsiao Y.Y."/>
            <person name="Qi Y."/>
            <person name="Fu T."/>
            <person name="Tang G.D."/>
            <person name="Zhang D."/>
            <person name="Sun W.H."/>
            <person name="Liu D.K."/>
            <person name="Li Y."/>
            <person name="Chen G.Z."/>
            <person name="Liu X.D."/>
            <person name="Liao X.Y."/>
            <person name="Jiang Y.T."/>
            <person name="Yu X."/>
            <person name="Hao Y."/>
            <person name="Huang J."/>
            <person name="Zhao X.W."/>
            <person name="Ke S."/>
            <person name="Chen Y.Y."/>
            <person name="Wu W.L."/>
            <person name="Hsu J.L."/>
            <person name="Lin Y.F."/>
            <person name="Huang M.D."/>
            <person name="Li C.Y."/>
            <person name="Huang L."/>
            <person name="Wang Z.W."/>
            <person name="Zhao X."/>
            <person name="Zhong W.Y."/>
            <person name="Peng D.H."/>
            <person name="Ahmad S."/>
            <person name="Lan S."/>
            <person name="Zhang J.S."/>
            <person name="Tsai W.C."/>
            <person name="Van de Peer Y."/>
            <person name="Liu Z.J."/>
        </authorList>
    </citation>
    <scope>NUCLEOTIDE SEQUENCE</scope>
    <source>
        <strain evidence="10">CP</strain>
    </source>
</reference>
<dbReference type="PANTHER" id="PTHR47995">
    <property type="entry name" value="TRANSCRIPTION FACTOR MYB33-RELATED"/>
    <property type="match status" value="1"/>
</dbReference>
<keyword evidence="6" id="KW-0539">Nucleus</keyword>
<evidence type="ECO:0000313" key="10">
    <source>
        <dbReference type="EMBL" id="KAK1284268.1"/>
    </source>
</evidence>
<dbReference type="SMART" id="SM00717">
    <property type="entry name" value="SANT"/>
    <property type="match status" value="2"/>
</dbReference>
<evidence type="ECO:0000256" key="1">
    <source>
        <dbReference type="ARBA" id="ARBA00004123"/>
    </source>
</evidence>